<dbReference type="SUPFAM" id="SSF81383">
    <property type="entry name" value="F-box domain"/>
    <property type="match status" value="1"/>
</dbReference>
<accession>A0AAF0DLS6</accession>
<sequence length="357" mass="39093">MATSIETVLQAFRYPDDEKTERELMRGVEQLECQSSAASETGASFTVRSSLGTLEVFPLEIFHMILSDLDLETLTNFRAVSRTATMVIDSLPKYTSLYTLAPTVFQAVISFGAGAWITCETLRDALSTRSCAVCGEFGSFIYLLSCKRVCPECFTQTPEYPMALAGFAKFLCDLDDLTLGRLRTLIIPERSACSECVHRPLQLVSRSEALRAGLSLHGTCSQILNLVEEESDDDDDLNDNDNNQNAFSAEALSDTESTVCSDKADLVSGVIFYAGAVRAPHVNFTTGNVEWGKCCKACSDSGRSGREKMSWSDVDGEKYANYLKDCPGAMTILSCVDYCQHVARSAAIGYVPMPNEE</sequence>
<dbReference type="Proteomes" id="UP001219355">
    <property type="component" value="Chromosome 4"/>
</dbReference>
<dbReference type="InterPro" id="IPR036047">
    <property type="entry name" value="F-box-like_dom_sf"/>
</dbReference>
<dbReference type="InterPro" id="IPR001810">
    <property type="entry name" value="F-box_dom"/>
</dbReference>
<dbReference type="Pfam" id="PF00646">
    <property type="entry name" value="F-box"/>
    <property type="match status" value="1"/>
</dbReference>
<evidence type="ECO:0000259" key="1">
    <source>
        <dbReference type="PROSITE" id="PS50181"/>
    </source>
</evidence>
<dbReference type="AlphaFoldDB" id="A0AAF0DLS6"/>
<organism evidence="2 3">
    <name type="scientific">Emydomyces testavorans</name>
    <dbReference type="NCBI Taxonomy" id="2070801"/>
    <lineage>
        <taxon>Eukaryota</taxon>
        <taxon>Fungi</taxon>
        <taxon>Dikarya</taxon>
        <taxon>Ascomycota</taxon>
        <taxon>Pezizomycotina</taxon>
        <taxon>Eurotiomycetes</taxon>
        <taxon>Eurotiomycetidae</taxon>
        <taxon>Onygenales</taxon>
        <taxon>Nannizziopsiaceae</taxon>
        <taxon>Emydomyces</taxon>
    </lineage>
</organism>
<feature type="domain" description="F-box" evidence="1">
    <location>
        <begin position="51"/>
        <end position="97"/>
    </location>
</feature>
<dbReference type="EMBL" id="CP120630">
    <property type="protein sequence ID" value="WEW61149.1"/>
    <property type="molecule type" value="Genomic_DNA"/>
</dbReference>
<gene>
    <name evidence="2" type="ORF">PRK78_006639</name>
</gene>
<evidence type="ECO:0000313" key="3">
    <source>
        <dbReference type="Proteomes" id="UP001219355"/>
    </source>
</evidence>
<reference evidence="2" key="1">
    <citation type="submission" date="2023-03" db="EMBL/GenBank/DDBJ databases">
        <title>Emydomyces testavorans Genome Sequence.</title>
        <authorList>
            <person name="Hoyer L."/>
        </authorList>
    </citation>
    <scope>NUCLEOTIDE SEQUENCE</scope>
    <source>
        <strain evidence="2">16-2883</strain>
    </source>
</reference>
<dbReference type="PROSITE" id="PS50181">
    <property type="entry name" value="FBOX"/>
    <property type="match status" value="1"/>
</dbReference>
<proteinExistence type="predicted"/>
<evidence type="ECO:0000313" key="2">
    <source>
        <dbReference type="EMBL" id="WEW61149.1"/>
    </source>
</evidence>
<name>A0AAF0DLS6_9EURO</name>
<keyword evidence="3" id="KW-1185">Reference proteome</keyword>
<protein>
    <recommendedName>
        <fullName evidence="1">F-box domain-containing protein</fullName>
    </recommendedName>
</protein>